<dbReference type="GO" id="GO:0032259">
    <property type="term" value="P:methylation"/>
    <property type="evidence" value="ECO:0007669"/>
    <property type="project" value="UniProtKB-KW"/>
</dbReference>
<reference evidence="10" key="1">
    <citation type="submission" date="2016-09" db="EMBL/GenBank/DDBJ databases">
        <authorList>
            <person name="Varghese N."/>
            <person name="Submissions S."/>
        </authorList>
    </citation>
    <scope>NUCLEOTIDE SEQUENCE [LARGE SCALE GENOMIC DNA]</scope>
    <source>
        <strain evidence="10">ANC 4422</strain>
    </source>
</reference>
<keyword evidence="10" id="KW-1185">Reference proteome</keyword>
<protein>
    <recommendedName>
        <fullName evidence="2">site-specific DNA-methyltransferase (adenine-specific)</fullName>
        <ecNumber evidence="2">2.1.1.72</ecNumber>
    </recommendedName>
</protein>
<evidence type="ECO:0000256" key="2">
    <source>
        <dbReference type="ARBA" id="ARBA00011900"/>
    </source>
</evidence>
<dbReference type="Gene3D" id="3.40.50.150">
    <property type="entry name" value="Vaccinia Virus protein VP39"/>
    <property type="match status" value="1"/>
</dbReference>
<evidence type="ECO:0000313" key="9">
    <source>
        <dbReference type="EMBL" id="SDB82213.1"/>
    </source>
</evidence>
<dbReference type="EMBL" id="FMYL01000001">
    <property type="protein sequence ID" value="SDB82213.1"/>
    <property type="molecule type" value="Genomic_DNA"/>
</dbReference>
<dbReference type="PANTHER" id="PTHR42933:SF1">
    <property type="entry name" value="SITE-SPECIFIC DNA-METHYLTRANSFERASE (ADENINE-SPECIFIC)"/>
    <property type="match status" value="1"/>
</dbReference>
<evidence type="ECO:0000256" key="1">
    <source>
        <dbReference type="ARBA" id="ARBA00006594"/>
    </source>
</evidence>
<dbReference type="GO" id="GO:0009307">
    <property type="term" value="P:DNA restriction-modification system"/>
    <property type="evidence" value="ECO:0007669"/>
    <property type="project" value="UniProtKB-KW"/>
</dbReference>
<dbReference type="Pfam" id="PF02384">
    <property type="entry name" value="N6_Mtase"/>
    <property type="match status" value="2"/>
</dbReference>
<evidence type="ECO:0000259" key="8">
    <source>
        <dbReference type="Pfam" id="PF02384"/>
    </source>
</evidence>
<keyword evidence="5" id="KW-0949">S-adenosyl-L-methionine</keyword>
<evidence type="ECO:0000256" key="3">
    <source>
        <dbReference type="ARBA" id="ARBA00022603"/>
    </source>
</evidence>
<name>A0A1G6GK42_9GAMM</name>
<dbReference type="GO" id="GO:0008170">
    <property type="term" value="F:N-methyltransferase activity"/>
    <property type="evidence" value="ECO:0007669"/>
    <property type="project" value="InterPro"/>
</dbReference>
<organism evidence="9 10">
    <name type="scientific">Acinetobacter boissieri</name>
    <dbReference type="NCBI Taxonomy" id="1219383"/>
    <lineage>
        <taxon>Bacteria</taxon>
        <taxon>Pseudomonadati</taxon>
        <taxon>Pseudomonadota</taxon>
        <taxon>Gammaproteobacteria</taxon>
        <taxon>Moraxellales</taxon>
        <taxon>Moraxellaceae</taxon>
        <taxon>Acinetobacter</taxon>
    </lineage>
</organism>
<dbReference type="GO" id="GO:0009007">
    <property type="term" value="F:site-specific DNA-methyltransferase (adenine-specific) activity"/>
    <property type="evidence" value="ECO:0007669"/>
    <property type="project" value="UniProtKB-EC"/>
</dbReference>
<comment type="catalytic activity">
    <reaction evidence="7">
        <text>a 2'-deoxyadenosine in DNA + S-adenosyl-L-methionine = an N(6)-methyl-2'-deoxyadenosine in DNA + S-adenosyl-L-homocysteine + H(+)</text>
        <dbReference type="Rhea" id="RHEA:15197"/>
        <dbReference type="Rhea" id="RHEA-COMP:12418"/>
        <dbReference type="Rhea" id="RHEA-COMP:12419"/>
        <dbReference type="ChEBI" id="CHEBI:15378"/>
        <dbReference type="ChEBI" id="CHEBI:57856"/>
        <dbReference type="ChEBI" id="CHEBI:59789"/>
        <dbReference type="ChEBI" id="CHEBI:90615"/>
        <dbReference type="ChEBI" id="CHEBI:90616"/>
        <dbReference type="EC" id="2.1.1.72"/>
    </reaction>
</comment>
<keyword evidence="4" id="KW-0808">Transferase</keyword>
<dbReference type="STRING" id="1219383.SAMN05421733_101286"/>
<dbReference type="GO" id="GO:0003677">
    <property type="term" value="F:DNA binding"/>
    <property type="evidence" value="ECO:0007669"/>
    <property type="project" value="InterPro"/>
</dbReference>
<evidence type="ECO:0000256" key="5">
    <source>
        <dbReference type="ARBA" id="ARBA00022691"/>
    </source>
</evidence>
<comment type="similarity">
    <text evidence="1">Belongs to the N(4)/N(6)-methyltransferase family.</text>
</comment>
<dbReference type="PRINTS" id="PR00507">
    <property type="entry name" value="N12N6MTFRASE"/>
</dbReference>
<gene>
    <name evidence="9" type="ORF">SAMN05421733_101286</name>
</gene>
<accession>A0A1G6GK42</accession>
<keyword evidence="6" id="KW-0680">Restriction system</keyword>
<feature type="domain" description="DNA methylase adenine-specific" evidence="8">
    <location>
        <begin position="341"/>
        <end position="488"/>
    </location>
</feature>
<dbReference type="InterPro" id="IPR029063">
    <property type="entry name" value="SAM-dependent_MTases_sf"/>
</dbReference>
<evidence type="ECO:0000256" key="4">
    <source>
        <dbReference type="ARBA" id="ARBA00022679"/>
    </source>
</evidence>
<dbReference type="AlphaFoldDB" id="A0A1G6GK42"/>
<proteinExistence type="inferred from homology"/>
<dbReference type="InterPro" id="IPR051537">
    <property type="entry name" value="DNA_Adenine_Mtase"/>
</dbReference>
<dbReference type="SUPFAM" id="SSF53335">
    <property type="entry name" value="S-adenosyl-L-methionine-dependent methyltransferases"/>
    <property type="match status" value="1"/>
</dbReference>
<dbReference type="Proteomes" id="UP000242501">
    <property type="component" value="Unassembled WGS sequence"/>
</dbReference>
<evidence type="ECO:0000313" key="10">
    <source>
        <dbReference type="Proteomes" id="UP000242501"/>
    </source>
</evidence>
<dbReference type="PANTHER" id="PTHR42933">
    <property type="entry name" value="SLR6095 PROTEIN"/>
    <property type="match status" value="1"/>
</dbReference>
<evidence type="ECO:0000256" key="6">
    <source>
        <dbReference type="ARBA" id="ARBA00022747"/>
    </source>
</evidence>
<dbReference type="EC" id="2.1.1.72" evidence="2"/>
<keyword evidence="3 9" id="KW-0489">Methyltransferase</keyword>
<dbReference type="OrthoDB" id="5749002at2"/>
<dbReference type="InterPro" id="IPR003356">
    <property type="entry name" value="DNA_methylase_A-5"/>
</dbReference>
<evidence type="ECO:0000256" key="7">
    <source>
        <dbReference type="ARBA" id="ARBA00047942"/>
    </source>
</evidence>
<feature type="domain" description="DNA methylase adenine-specific" evidence="8">
    <location>
        <begin position="493"/>
        <end position="591"/>
    </location>
</feature>
<dbReference type="RefSeq" id="WP_092746547.1">
    <property type="nucleotide sequence ID" value="NZ_FMYL01000001.1"/>
</dbReference>
<sequence>MVQTQVIYQLEDHINDWVKDKFKQLHLKNQQDYYTESAIPDHLKDALKGRAKTENKTNFGKPDFSLLKNNQSIPVVIENKLGSKYLVSENKGKIKFDPKSVTSYAVNGALYYATGIIASAKYRDVIAIGISGDCAETIKIQVYYVYGSGEHSYKLLDTVSTLDFLENEDTFKVFYDNAVLTEDEKHDILISSRAQLQSYAKKLNKLMHNLNITAPQRVLYVSGTLLAMQPVVDKHGQKVQEGLIPQELKGLQTESRRDSILVFNQITEFLTAREIDAKKQALMLASFGEISKDPYRDELTTLDKEVSKIISTVEASTTKQIFTFIYENIFLSIDAMAGHLDIMGEMYSEFLKYALGDGKEIGIVLTPPYITKMMATILNVDQHSKVMDLATGSAGFLISCMEMMINDAEQSYGKKTTQAEEKIKQIKQQQLLGVELNAEMYTLATTNMIMRGDGSSNIQKGNTFKTPDELYTHFKANKLLLNPPFSYTENGMPFIAFGLDKMEKGGLGAIIIQDSAGSGKAIQSNQAILKKHTLLASLKMPTDLFQPMAGVQTSIYVFEAHKPHDFDQTVKFIDFRQDGYKRTSRALQENDQPTKRYADIIKIYKAGKRAKVEADWNLDAIYVEDFITASGADWNFDQHKIIDTKPTFDDFRKTVADYLAWEVDQLLKNNGDAGK</sequence>